<dbReference type="RefSeq" id="XP_005713506.1">
    <property type="nucleotide sequence ID" value="XM_005713449.1"/>
</dbReference>
<dbReference type="EMBL" id="HG001654">
    <property type="protein sequence ID" value="CDF33687.1"/>
    <property type="molecule type" value="Genomic_DNA"/>
</dbReference>
<gene>
    <name evidence="1" type="ORF">CHC_T00002385001</name>
</gene>
<dbReference type="KEGG" id="ccp:CHC_T00002385001"/>
<dbReference type="GeneID" id="17321221"/>
<organism evidence="1 2">
    <name type="scientific">Chondrus crispus</name>
    <name type="common">Carrageen Irish moss</name>
    <name type="synonym">Polymorpha crispa</name>
    <dbReference type="NCBI Taxonomy" id="2769"/>
    <lineage>
        <taxon>Eukaryota</taxon>
        <taxon>Rhodophyta</taxon>
        <taxon>Florideophyceae</taxon>
        <taxon>Rhodymeniophycidae</taxon>
        <taxon>Gigartinales</taxon>
        <taxon>Gigartinaceae</taxon>
        <taxon>Chondrus</taxon>
    </lineage>
</organism>
<evidence type="ECO:0000313" key="2">
    <source>
        <dbReference type="Proteomes" id="UP000012073"/>
    </source>
</evidence>
<name>R7Q553_CHOCR</name>
<keyword evidence="2" id="KW-1185">Reference proteome</keyword>
<proteinExistence type="predicted"/>
<evidence type="ECO:0000313" key="1">
    <source>
        <dbReference type="EMBL" id="CDF33687.1"/>
    </source>
</evidence>
<reference evidence="2" key="1">
    <citation type="journal article" date="2013" name="Proc. Natl. Acad. Sci. U.S.A.">
        <title>Genome structure and metabolic features in the red seaweed Chondrus crispus shed light on evolution of the Archaeplastida.</title>
        <authorList>
            <person name="Collen J."/>
            <person name="Porcel B."/>
            <person name="Carre W."/>
            <person name="Ball S.G."/>
            <person name="Chaparro C."/>
            <person name="Tonon T."/>
            <person name="Barbeyron T."/>
            <person name="Michel G."/>
            <person name="Noel B."/>
            <person name="Valentin K."/>
            <person name="Elias M."/>
            <person name="Artiguenave F."/>
            <person name="Arun A."/>
            <person name="Aury J.M."/>
            <person name="Barbosa-Neto J.F."/>
            <person name="Bothwell J.H."/>
            <person name="Bouget F.Y."/>
            <person name="Brillet L."/>
            <person name="Cabello-Hurtado F."/>
            <person name="Capella-Gutierrez S."/>
            <person name="Charrier B."/>
            <person name="Cladiere L."/>
            <person name="Cock J.M."/>
            <person name="Coelho S.M."/>
            <person name="Colleoni C."/>
            <person name="Czjzek M."/>
            <person name="Da Silva C."/>
            <person name="Delage L."/>
            <person name="Denoeud F."/>
            <person name="Deschamps P."/>
            <person name="Dittami S.M."/>
            <person name="Gabaldon T."/>
            <person name="Gachon C.M."/>
            <person name="Groisillier A."/>
            <person name="Herve C."/>
            <person name="Jabbari K."/>
            <person name="Katinka M."/>
            <person name="Kloareg B."/>
            <person name="Kowalczyk N."/>
            <person name="Labadie K."/>
            <person name="Leblanc C."/>
            <person name="Lopez P.J."/>
            <person name="McLachlan D.H."/>
            <person name="Meslet-Cladiere L."/>
            <person name="Moustafa A."/>
            <person name="Nehr Z."/>
            <person name="Nyvall Collen P."/>
            <person name="Panaud O."/>
            <person name="Partensky F."/>
            <person name="Poulain J."/>
            <person name="Rensing S.A."/>
            <person name="Rousvoal S."/>
            <person name="Samson G."/>
            <person name="Symeonidi A."/>
            <person name="Weissenbach J."/>
            <person name="Zambounis A."/>
            <person name="Wincker P."/>
            <person name="Boyen C."/>
        </authorList>
    </citation>
    <scope>NUCLEOTIDE SEQUENCE [LARGE SCALE GENOMIC DNA]</scope>
    <source>
        <strain evidence="2">cv. Stackhouse</strain>
    </source>
</reference>
<accession>R7Q553</accession>
<sequence>MCCSDRFCAECGALLPLSEVRNELPDGERHAVEASKWFI</sequence>
<dbReference type="Gramene" id="CDF33687">
    <property type="protein sequence ID" value="CDF33687"/>
    <property type="gene ID" value="CHC_T00002385001"/>
</dbReference>
<dbReference type="AlphaFoldDB" id="R7Q553"/>
<protein>
    <submittedName>
        <fullName evidence="1">Uncharacterized protein</fullName>
    </submittedName>
</protein>
<dbReference type="Proteomes" id="UP000012073">
    <property type="component" value="Unassembled WGS sequence"/>
</dbReference>